<dbReference type="Pfam" id="PF12682">
    <property type="entry name" value="Flavodoxin_4"/>
    <property type="match status" value="1"/>
</dbReference>
<reference evidence="4 5" key="1">
    <citation type="submission" date="2016-10" db="EMBL/GenBank/DDBJ databases">
        <authorList>
            <person name="Varghese N."/>
            <person name="Submissions S."/>
        </authorList>
    </citation>
    <scope>NUCLEOTIDE SEQUENCE [LARGE SCALE GENOMIC DNA]</scope>
    <source>
        <strain evidence="4">KHGC19</strain>
        <strain evidence="2 5">WCP15</strain>
    </source>
</reference>
<dbReference type="Proteomes" id="UP000199135">
    <property type="component" value="Unassembled WGS sequence"/>
</dbReference>
<dbReference type="InterPro" id="IPR001226">
    <property type="entry name" value="Flavodoxin_CS"/>
</dbReference>
<dbReference type="GO" id="GO:0009055">
    <property type="term" value="F:electron transfer activity"/>
    <property type="evidence" value="ECO:0007669"/>
    <property type="project" value="InterPro"/>
</dbReference>
<gene>
    <name evidence="3" type="ORF">SAMN05216446_0875</name>
    <name evidence="2" type="ORF">SAMN05216447_102155</name>
</gene>
<protein>
    <submittedName>
        <fullName evidence="3">Flavodoxin</fullName>
    </submittedName>
</protein>
<evidence type="ECO:0000313" key="4">
    <source>
        <dbReference type="Proteomes" id="UP000199128"/>
    </source>
</evidence>
<sequence length="169" mass="18381">MPRESSKTLVVYFSLEGNTRLVANELKKRIGADLLELRPAKAYPTGGFTKFLWGGKSVLMKETPELEPFYLDLSPYDTVVLGTPIWASSIAPPLRTFLQDAARSLASKRVVAFACCAGGDPGKAIEQIQELANTKVRATAVFVDPKKGRDENWNAKLGVLAGAIQARLS</sequence>
<dbReference type="PROSITE" id="PS00201">
    <property type="entry name" value="FLAVODOXIN"/>
    <property type="match status" value="1"/>
</dbReference>
<organism evidence="3 4">
    <name type="scientific">Parafannyhessea umbonata</name>
    <dbReference type="NCBI Taxonomy" id="604330"/>
    <lineage>
        <taxon>Bacteria</taxon>
        <taxon>Bacillati</taxon>
        <taxon>Actinomycetota</taxon>
        <taxon>Coriobacteriia</taxon>
        <taxon>Coriobacteriales</taxon>
        <taxon>Atopobiaceae</taxon>
        <taxon>Parafannyhessea</taxon>
    </lineage>
</organism>
<dbReference type="InterPro" id="IPR008254">
    <property type="entry name" value="Flavodoxin/NO_synth"/>
</dbReference>
<dbReference type="EMBL" id="FOGP01000002">
    <property type="protein sequence ID" value="SER44277.1"/>
    <property type="molecule type" value="Genomic_DNA"/>
</dbReference>
<evidence type="ECO:0000313" key="5">
    <source>
        <dbReference type="Proteomes" id="UP000199135"/>
    </source>
</evidence>
<dbReference type="PANTHER" id="PTHR39201">
    <property type="entry name" value="EXPORTED PROTEIN-RELATED"/>
    <property type="match status" value="1"/>
</dbReference>
<keyword evidence="5" id="KW-1185">Reference proteome</keyword>
<feature type="domain" description="Flavodoxin-like" evidence="1">
    <location>
        <begin position="8"/>
        <end position="169"/>
    </location>
</feature>
<name>A0A1H9P881_9ACTN</name>
<proteinExistence type="predicted"/>
<dbReference type="InterPro" id="IPR029039">
    <property type="entry name" value="Flavoprotein-like_sf"/>
</dbReference>
<reference evidence="3" key="2">
    <citation type="submission" date="2016-10" db="EMBL/GenBank/DDBJ databases">
        <authorList>
            <person name="de Groot N.N."/>
        </authorList>
    </citation>
    <scope>NUCLEOTIDE SEQUENCE [LARGE SCALE GENOMIC DNA]</scope>
    <source>
        <strain evidence="3">KHGC19</strain>
    </source>
</reference>
<dbReference type="PROSITE" id="PS50902">
    <property type="entry name" value="FLAVODOXIN_LIKE"/>
    <property type="match status" value="1"/>
</dbReference>
<dbReference type="Proteomes" id="UP000199128">
    <property type="component" value="Unassembled WGS sequence"/>
</dbReference>
<dbReference type="RefSeq" id="WP_078687037.1">
    <property type="nucleotide sequence ID" value="NZ_FNWT01000002.1"/>
</dbReference>
<evidence type="ECO:0000313" key="2">
    <source>
        <dbReference type="EMBL" id="SEH43499.1"/>
    </source>
</evidence>
<dbReference type="EMBL" id="FNWT01000002">
    <property type="protein sequence ID" value="SEH43499.1"/>
    <property type="molecule type" value="Genomic_DNA"/>
</dbReference>
<dbReference type="GO" id="GO:0010181">
    <property type="term" value="F:FMN binding"/>
    <property type="evidence" value="ECO:0007669"/>
    <property type="project" value="InterPro"/>
</dbReference>
<accession>A0A1H9P881</accession>
<evidence type="ECO:0000313" key="3">
    <source>
        <dbReference type="EMBL" id="SER44277.1"/>
    </source>
</evidence>
<dbReference type="SUPFAM" id="SSF52218">
    <property type="entry name" value="Flavoproteins"/>
    <property type="match status" value="1"/>
</dbReference>
<dbReference type="Gene3D" id="3.40.50.360">
    <property type="match status" value="1"/>
</dbReference>
<evidence type="ECO:0000259" key="1">
    <source>
        <dbReference type="PROSITE" id="PS50902"/>
    </source>
</evidence>
<dbReference type="PANTHER" id="PTHR39201:SF1">
    <property type="entry name" value="FLAVODOXIN-LIKE DOMAIN-CONTAINING PROTEIN"/>
    <property type="match status" value="1"/>
</dbReference>
<dbReference type="AlphaFoldDB" id="A0A1H9P881"/>